<feature type="region of interest" description="Disordered" evidence="1">
    <location>
        <begin position="6"/>
        <end position="100"/>
    </location>
</feature>
<feature type="domain" description="DOCKER Lobe A" evidence="2">
    <location>
        <begin position="219"/>
        <end position="294"/>
    </location>
</feature>
<dbReference type="Proteomes" id="UP000095280">
    <property type="component" value="Unplaced"/>
</dbReference>
<evidence type="ECO:0000313" key="3">
    <source>
        <dbReference type="Proteomes" id="UP000095280"/>
    </source>
</evidence>
<dbReference type="Pfam" id="PF06920">
    <property type="entry name" value="DHR-2_Lobe_A"/>
    <property type="match status" value="1"/>
</dbReference>
<name>A0A1I8F5W2_9PLAT</name>
<dbReference type="PANTHER" id="PTHR23317">
    <property type="entry name" value="DEDICATOR OF CYTOKINESIS DOCK"/>
    <property type="match status" value="1"/>
</dbReference>
<dbReference type="InterPro" id="IPR046769">
    <property type="entry name" value="DOCKER_Lobe_A"/>
</dbReference>
<evidence type="ECO:0000256" key="1">
    <source>
        <dbReference type="SAM" id="MobiDB-lite"/>
    </source>
</evidence>
<dbReference type="PANTHER" id="PTHR23317:SF76">
    <property type="entry name" value="LD20667P"/>
    <property type="match status" value="1"/>
</dbReference>
<dbReference type="Gene3D" id="1.25.40.410">
    <property type="match status" value="1"/>
</dbReference>
<dbReference type="GO" id="GO:0005085">
    <property type="term" value="F:guanyl-nucleotide exchange factor activity"/>
    <property type="evidence" value="ECO:0007669"/>
    <property type="project" value="InterPro"/>
</dbReference>
<sequence length="502" mass="56215">VACASFEIRGSPSQTATIERPSSLLMQPRRSASVKPELEEKFLGSSGDLPMPPCRSEQQPRRRRRRLPSRLRERPGSAAPQQCPLAMAGQQSAAASANSSSSNRAATRCLLGKRKPAATIAAPISARRYFWPVTWAYILRCVSLRCLSLSQMLNALHSVFRQSARGSFLMKYRRQLFEARRPTVHLPALLSYTDRDEAVCETSAAKCRTVVLNLHTIPHLTHKHYAEAGMCLLHSVSLVVEYLHMMDPVQYMPVGCAAFPQSVRMFWQESAVSDDVISPEEDGVCCSNWFLETRPVRVHRAALHACCRCTGHNKGLPPTGAVYAKMRDSCDNIAFNESSGYGEEFVYKEPPLTKLPEISHRLERFYGDRFGPDNLVIVKDSNAVWSANGCRPEQGLIQIPMSSPTWNPTSFARASVAIRAQQRIATFVCLLVLARHGRRRPTAICKISGQRKNRAYNQSQLPLHHRHGWQVIHTKSFNLTPIEVAIEDLEKKNAELTRAFGV</sequence>
<reference evidence="4" key="1">
    <citation type="submission" date="2016-11" db="UniProtKB">
        <authorList>
            <consortium name="WormBaseParasite"/>
        </authorList>
    </citation>
    <scope>IDENTIFICATION</scope>
</reference>
<protein>
    <submittedName>
        <fullName evidence="4">DHR-2_Lobe_A domain-containing protein</fullName>
    </submittedName>
</protein>
<dbReference type="AlphaFoldDB" id="A0A1I8F5W2"/>
<dbReference type="GO" id="GO:0007264">
    <property type="term" value="P:small GTPase-mediated signal transduction"/>
    <property type="evidence" value="ECO:0007669"/>
    <property type="project" value="InterPro"/>
</dbReference>
<proteinExistence type="predicted"/>
<dbReference type="WBParaSite" id="maker-unitig_20430-snap-gene-0.2-mRNA-1">
    <property type="protein sequence ID" value="maker-unitig_20430-snap-gene-0.2-mRNA-1"/>
    <property type="gene ID" value="maker-unitig_20430-snap-gene-0.2"/>
</dbReference>
<accession>A0A1I8F5W2</accession>
<keyword evidence="3" id="KW-1185">Reference proteome</keyword>
<dbReference type="InterPro" id="IPR026791">
    <property type="entry name" value="DOCK"/>
</dbReference>
<evidence type="ECO:0000259" key="2">
    <source>
        <dbReference type="Pfam" id="PF06920"/>
    </source>
</evidence>
<dbReference type="InterPro" id="IPR043161">
    <property type="entry name" value="DOCK_C_lobe_A"/>
</dbReference>
<organism evidence="3 4">
    <name type="scientific">Macrostomum lignano</name>
    <dbReference type="NCBI Taxonomy" id="282301"/>
    <lineage>
        <taxon>Eukaryota</taxon>
        <taxon>Metazoa</taxon>
        <taxon>Spiralia</taxon>
        <taxon>Lophotrochozoa</taxon>
        <taxon>Platyhelminthes</taxon>
        <taxon>Rhabditophora</taxon>
        <taxon>Macrostomorpha</taxon>
        <taxon>Macrostomida</taxon>
        <taxon>Macrostomidae</taxon>
        <taxon>Macrostomum</taxon>
    </lineage>
</organism>
<evidence type="ECO:0000313" key="4">
    <source>
        <dbReference type="WBParaSite" id="maker-unitig_20430-snap-gene-0.2-mRNA-1"/>
    </source>
</evidence>